<proteinExistence type="inferred from homology"/>
<dbReference type="InterPro" id="IPR012951">
    <property type="entry name" value="BBE"/>
</dbReference>
<dbReference type="RefSeq" id="WP_146645900.1">
    <property type="nucleotide sequence ID" value="NZ_CP012333.1"/>
</dbReference>
<keyword evidence="9" id="KW-1185">Reference proteome</keyword>
<keyword evidence="5" id="KW-0560">Oxidoreductase</keyword>
<dbReference type="PATRIC" id="fig|1391654.3.peg.957"/>
<feature type="region of interest" description="Disordered" evidence="6">
    <location>
        <begin position="476"/>
        <end position="496"/>
    </location>
</feature>
<comment type="cofactor">
    <cofactor evidence="1">
        <name>FAD</name>
        <dbReference type="ChEBI" id="CHEBI:57692"/>
    </cofactor>
</comment>
<evidence type="ECO:0000313" key="9">
    <source>
        <dbReference type="Proteomes" id="UP000064967"/>
    </source>
</evidence>
<feature type="domain" description="FAD-binding PCMH-type" evidence="7">
    <location>
        <begin position="53"/>
        <end position="223"/>
    </location>
</feature>
<evidence type="ECO:0000256" key="4">
    <source>
        <dbReference type="ARBA" id="ARBA00022827"/>
    </source>
</evidence>
<dbReference type="Gene3D" id="3.30.43.10">
    <property type="entry name" value="Uridine Diphospho-n-acetylenolpyruvylglucosamine Reductase, domain 2"/>
    <property type="match status" value="1"/>
</dbReference>
<evidence type="ECO:0000256" key="5">
    <source>
        <dbReference type="ARBA" id="ARBA00023002"/>
    </source>
</evidence>
<dbReference type="PANTHER" id="PTHR42973">
    <property type="entry name" value="BINDING OXIDOREDUCTASE, PUTATIVE (AFU_ORTHOLOGUE AFUA_1G17690)-RELATED"/>
    <property type="match status" value="1"/>
</dbReference>
<dbReference type="InterPro" id="IPR016167">
    <property type="entry name" value="FAD-bd_PCMH_sub1"/>
</dbReference>
<evidence type="ECO:0000256" key="6">
    <source>
        <dbReference type="SAM" id="MobiDB-lite"/>
    </source>
</evidence>
<dbReference type="InterPro" id="IPR016166">
    <property type="entry name" value="FAD-bd_PCMH"/>
</dbReference>
<evidence type="ECO:0000256" key="2">
    <source>
        <dbReference type="ARBA" id="ARBA00005466"/>
    </source>
</evidence>
<dbReference type="KEGG" id="llu:AKJ09_00944"/>
<keyword evidence="4" id="KW-0274">FAD</keyword>
<dbReference type="InterPro" id="IPR006094">
    <property type="entry name" value="Oxid_FAD_bind_N"/>
</dbReference>
<evidence type="ECO:0000313" key="8">
    <source>
        <dbReference type="EMBL" id="AKU94280.1"/>
    </source>
</evidence>
<dbReference type="OrthoDB" id="9775082at2"/>
<dbReference type="Gene3D" id="3.30.465.10">
    <property type="match status" value="1"/>
</dbReference>
<dbReference type="InterPro" id="IPR036318">
    <property type="entry name" value="FAD-bd_PCMH-like_sf"/>
</dbReference>
<comment type="similarity">
    <text evidence="2">Belongs to the oxygen-dependent FAD-linked oxidoreductase family.</text>
</comment>
<dbReference type="AlphaFoldDB" id="A0A0K1PL84"/>
<reference evidence="8 9" key="1">
    <citation type="submission" date="2015-08" db="EMBL/GenBank/DDBJ databases">
        <authorList>
            <person name="Babu N.S."/>
            <person name="Beckwith C.J."/>
            <person name="Beseler K.G."/>
            <person name="Brison A."/>
            <person name="Carone J.V."/>
            <person name="Caskin T.P."/>
            <person name="Diamond M."/>
            <person name="Durham M.E."/>
            <person name="Foxe J.M."/>
            <person name="Go M."/>
            <person name="Henderson B.A."/>
            <person name="Jones I.B."/>
            <person name="McGettigan J.A."/>
            <person name="Micheletti S.J."/>
            <person name="Nasrallah M.E."/>
            <person name="Ortiz D."/>
            <person name="Piller C.R."/>
            <person name="Privatt S.R."/>
            <person name="Schneider S.L."/>
            <person name="Sharp S."/>
            <person name="Smith T.C."/>
            <person name="Stanton J.D."/>
            <person name="Ullery H.E."/>
            <person name="Wilson R.J."/>
            <person name="Serrano M.G."/>
            <person name="Buck G."/>
            <person name="Lee V."/>
            <person name="Wang Y."/>
            <person name="Carvalho R."/>
            <person name="Voegtly L."/>
            <person name="Shi R."/>
            <person name="Duckworth R."/>
            <person name="Johnson A."/>
            <person name="Loviza R."/>
            <person name="Walstead R."/>
            <person name="Shah Z."/>
            <person name="Kiflezghi M."/>
            <person name="Wade K."/>
            <person name="Ball S.L."/>
            <person name="Bradley K.W."/>
            <person name="Asai D.J."/>
            <person name="Bowman C.A."/>
            <person name="Russell D.A."/>
            <person name="Pope W.H."/>
            <person name="Jacobs-Sera D."/>
            <person name="Hendrix R.W."/>
            <person name="Hatfull G.F."/>
        </authorList>
    </citation>
    <scope>NUCLEOTIDE SEQUENCE [LARGE SCALE GENOMIC DNA]</scope>
    <source>
        <strain evidence="8 9">DSM 27648</strain>
    </source>
</reference>
<accession>A0A0K1PL84</accession>
<dbReference type="EMBL" id="CP012333">
    <property type="protein sequence ID" value="AKU94280.1"/>
    <property type="molecule type" value="Genomic_DNA"/>
</dbReference>
<dbReference type="Pfam" id="PF01565">
    <property type="entry name" value="FAD_binding_4"/>
    <property type="match status" value="1"/>
</dbReference>
<evidence type="ECO:0000256" key="1">
    <source>
        <dbReference type="ARBA" id="ARBA00001974"/>
    </source>
</evidence>
<gene>
    <name evidence="8" type="ORF">AKJ09_00944</name>
</gene>
<dbReference type="SUPFAM" id="SSF56176">
    <property type="entry name" value="FAD-binding/transporter-associated domain-like"/>
    <property type="match status" value="1"/>
</dbReference>
<dbReference type="GO" id="GO:0016491">
    <property type="term" value="F:oxidoreductase activity"/>
    <property type="evidence" value="ECO:0007669"/>
    <property type="project" value="UniProtKB-KW"/>
</dbReference>
<dbReference type="PANTHER" id="PTHR42973:SF39">
    <property type="entry name" value="FAD-BINDING PCMH-TYPE DOMAIN-CONTAINING PROTEIN"/>
    <property type="match status" value="1"/>
</dbReference>
<protein>
    <recommendedName>
        <fullName evidence="7">FAD-binding PCMH-type domain-containing protein</fullName>
    </recommendedName>
</protein>
<evidence type="ECO:0000259" key="7">
    <source>
        <dbReference type="PROSITE" id="PS51387"/>
    </source>
</evidence>
<dbReference type="Proteomes" id="UP000064967">
    <property type="component" value="Chromosome"/>
</dbReference>
<dbReference type="PROSITE" id="PS51387">
    <property type="entry name" value="FAD_PCMH"/>
    <property type="match status" value="1"/>
</dbReference>
<dbReference type="GO" id="GO:0071949">
    <property type="term" value="F:FAD binding"/>
    <property type="evidence" value="ECO:0007669"/>
    <property type="project" value="InterPro"/>
</dbReference>
<dbReference type="Gene3D" id="3.40.462.20">
    <property type="match status" value="1"/>
</dbReference>
<dbReference type="STRING" id="1391654.AKJ09_00944"/>
<dbReference type="InterPro" id="IPR050416">
    <property type="entry name" value="FAD-linked_Oxidoreductase"/>
</dbReference>
<dbReference type="Pfam" id="PF08031">
    <property type="entry name" value="BBE"/>
    <property type="match status" value="1"/>
</dbReference>
<evidence type="ECO:0000256" key="3">
    <source>
        <dbReference type="ARBA" id="ARBA00022630"/>
    </source>
</evidence>
<dbReference type="InterPro" id="IPR016169">
    <property type="entry name" value="FAD-bd_PCMH_sub2"/>
</dbReference>
<keyword evidence="3" id="KW-0285">Flavoprotein</keyword>
<sequence>MANLELDLAKRRGGTVKLPEGALDRFRAELRGSLFLRDGEGYEAARQIWNATVTRRPGIIVRCAGVADAIRTVNFAREHELLLAVRGGGHNIAGSALCEGGVVLDLSPMKAVSVDPRRRIAQVSPGALLSDFDHEAQAFGLATPLGINSTTGVAGLTLGGGFGWLSRKYGLTIDNLMSADVILADGQLVRASEDENKELFWGIRGGGGNFGVVTRFEFRLHPVGPLVTAGLVVFPYERAHEVLARYAELTASLDESSAVWAVLRHAPPLPFLSPDVHGTNVVVLAVFSLDERSRVRALLDRIRTFGTPLGEHVGEMPFVQWEKAFDPLLTPGARNYWKSHNFRGLSEGARDIIIEYAGKLPSPQTEIFLGQVGGAVNRVSPTATAYVHRNVDFVMNVHGRWESAEEDAKCIQWARGFFVASTPHAAEGVYVNFMTEEEGGRVGAAYGQNFDRLVRLKNQVDPTNMFCTNQNIVPDGRTVGRANGSPARATERRHHR</sequence>
<name>A0A0K1PL84_9BACT</name>
<organism evidence="8 9">
    <name type="scientific">Labilithrix luteola</name>
    <dbReference type="NCBI Taxonomy" id="1391654"/>
    <lineage>
        <taxon>Bacteria</taxon>
        <taxon>Pseudomonadati</taxon>
        <taxon>Myxococcota</taxon>
        <taxon>Polyangia</taxon>
        <taxon>Polyangiales</taxon>
        <taxon>Labilitrichaceae</taxon>
        <taxon>Labilithrix</taxon>
    </lineage>
</organism>